<dbReference type="OrthoDB" id="415825at2759"/>
<proteinExistence type="predicted"/>
<dbReference type="Proteomes" id="UP000799440">
    <property type="component" value="Unassembled WGS sequence"/>
</dbReference>
<dbReference type="PANTHER" id="PTHR37540">
    <property type="entry name" value="TRANSCRIPTION FACTOR (ACR-2), PUTATIVE-RELATED-RELATED"/>
    <property type="match status" value="1"/>
</dbReference>
<feature type="compositionally biased region" description="Polar residues" evidence="1">
    <location>
        <begin position="26"/>
        <end position="39"/>
    </location>
</feature>
<accession>A0A6A6UYQ9</accession>
<evidence type="ECO:0000313" key="3">
    <source>
        <dbReference type="Proteomes" id="UP000799440"/>
    </source>
</evidence>
<feature type="region of interest" description="Disordered" evidence="1">
    <location>
        <begin position="98"/>
        <end position="134"/>
    </location>
</feature>
<feature type="compositionally biased region" description="Basic residues" evidence="1">
    <location>
        <begin position="42"/>
        <end position="52"/>
    </location>
</feature>
<keyword evidence="3" id="KW-1185">Reference proteome</keyword>
<evidence type="ECO:0000313" key="2">
    <source>
        <dbReference type="EMBL" id="KAF2742137.1"/>
    </source>
</evidence>
<dbReference type="AlphaFoldDB" id="A0A6A6UYQ9"/>
<evidence type="ECO:0000256" key="1">
    <source>
        <dbReference type="SAM" id="MobiDB-lite"/>
    </source>
</evidence>
<feature type="compositionally biased region" description="Low complexity" evidence="1">
    <location>
        <begin position="108"/>
        <end position="123"/>
    </location>
</feature>
<protein>
    <recommendedName>
        <fullName evidence="4">Transcription factor domain-containing protein</fullName>
    </recommendedName>
</protein>
<evidence type="ECO:0008006" key="4">
    <source>
        <dbReference type="Google" id="ProtNLM"/>
    </source>
</evidence>
<dbReference type="EMBL" id="MU006614">
    <property type="protein sequence ID" value="KAF2742137.1"/>
    <property type="molecule type" value="Genomic_DNA"/>
</dbReference>
<name>A0A6A6UYQ9_9PLEO</name>
<sequence>MAGEGIHPPITTNSTSGHCSPRFAANTASGPATAPQNLQIKARARKASRKRSNGPPQLQFVIATDPSQFKDASVKRSVRSQAMVQYRYKADKLRLKEKEAERTAKENPAAPQEPQLPPAQSSSNHGGIVGPEPDEYQYGSQWTPWWSGPNEADYTAELVEPQWSSVSSSQSVLALPMSRYFLALAAVPPTDAAGRVTDYEETDAHGDNMFSILTEQLSRMAITNIGGDIDPFCVLSFNSPELRPLSMNLVRECLRAFVSPATMAKWAPAMMAHPHILLSSTTLASSWWDMHEGWCGDTKRTTLVKGEIISWINQRLRNTTQQFEDSTLMIILHLLVGEMWSCNERTLRIHESGIARLISHRGGMDCLGGGGAMAEVAASCCLHTDILCEAPPLPLFRDWQPKELAPISDATAIPESPIFCPRAEFFTIARDPRCSQITFDLLCDMRELTDLFIARHDSLPTVYEVDTTNSSATSASSPHQHHDSTYDIKIAEIRMRLASLPSAYMPGLPITNDWVYEAVRIASIIYATAIMHRIPFSIAAQPTRAIVPAHPLPMHPGSSYSTHAYPPPPGRPLNETLYEALRRSNTENVWGDMSGVLYWVSLVGAAASRTKVSVKMEHAPVRYAGEAYESWVRRSFIMYATRTMIILIFQHPGPVVSAQRRMVRLQGLVGRGVEVEPGF</sequence>
<feature type="region of interest" description="Disordered" evidence="1">
    <location>
        <begin position="1"/>
        <end position="64"/>
    </location>
</feature>
<gene>
    <name evidence="2" type="ORF">M011DRAFT_481931</name>
</gene>
<dbReference type="PANTHER" id="PTHR37540:SF5">
    <property type="entry name" value="TRANSCRIPTION FACTOR DOMAIN-CONTAINING PROTEIN"/>
    <property type="match status" value="1"/>
</dbReference>
<reference evidence="2" key="1">
    <citation type="journal article" date="2020" name="Stud. Mycol.">
        <title>101 Dothideomycetes genomes: a test case for predicting lifestyles and emergence of pathogens.</title>
        <authorList>
            <person name="Haridas S."/>
            <person name="Albert R."/>
            <person name="Binder M."/>
            <person name="Bloem J."/>
            <person name="Labutti K."/>
            <person name="Salamov A."/>
            <person name="Andreopoulos B."/>
            <person name="Baker S."/>
            <person name="Barry K."/>
            <person name="Bills G."/>
            <person name="Bluhm B."/>
            <person name="Cannon C."/>
            <person name="Castanera R."/>
            <person name="Culley D."/>
            <person name="Daum C."/>
            <person name="Ezra D."/>
            <person name="Gonzalez J."/>
            <person name="Henrissat B."/>
            <person name="Kuo A."/>
            <person name="Liang C."/>
            <person name="Lipzen A."/>
            <person name="Lutzoni F."/>
            <person name="Magnuson J."/>
            <person name="Mondo S."/>
            <person name="Nolan M."/>
            <person name="Ohm R."/>
            <person name="Pangilinan J."/>
            <person name="Park H.-J."/>
            <person name="Ramirez L."/>
            <person name="Alfaro M."/>
            <person name="Sun H."/>
            <person name="Tritt A."/>
            <person name="Yoshinaga Y."/>
            <person name="Zwiers L.-H."/>
            <person name="Turgeon B."/>
            <person name="Goodwin S."/>
            <person name="Spatafora J."/>
            <person name="Crous P."/>
            <person name="Grigoriev I."/>
        </authorList>
    </citation>
    <scope>NUCLEOTIDE SEQUENCE</scope>
    <source>
        <strain evidence="2">CBS 119925</strain>
    </source>
</reference>
<organism evidence="2 3">
    <name type="scientific">Sporormia fimetaria CBS 119925</name>
    <dbReference type="NCBI Taxonomy" id="1340428"/>
    <lineage>
        <taxon>Eukaryota</taxon>
        <taxon>Fungi</taxon>
        <taxon>Dikarya</taxon>
        <taxon>Ascomycota</taxon>
        <taxon>Pezizomycotina</taxon>
        <taxon>Dothideomycetes</taxon>
        <taxon>Pleosporomycetidae</taxon>
        <taxon>Pleosporales</taxon>
        <taxon>Sporormiaceae</taxon>
        <taxon>Sporormia</taxon>
    </lineage>
</organism>